<comment type="caution">
    <text evidence="2">The sequence shown here is derived from an EMBL/GenBank/DDBJ whole genome shotgun (WGS) entry which is preliminary data.</text>
</comment>
<proteinExistence type="inferred from homology"/>
<dbReference type="CDD" id="cd02252">
    <property type="entry name" value="nylC_like"/>
    <property type="match status" value="1"/>
</dbReference>
<dbReference type="Proteomes" id="UP000252167">
    <property type="component" value="Unassembled WGS sequence"/>
</dbReference>
<dbReference type="Gene3D" id="3.60.70.12">
    <property type="entry name" value="L-amino peptidase D-ALA esterase/amidase"/>
    <property type="match status" value="1"/>
</dbReference>
<dbReference type="Pfam" id="PF03576">
    <property type="entry name" value="Peptidase_S58"/>
    <property type="match status" value="1"/>
</dbReference>
<organism evidence="2 3">
    <name type="scientific">Glutamicibacter soli</name>
    <dbReference type="NCBI Taxonomy" id="453836"/>
    <lineage>
        <taxon>Bacteria</taxon>
        <taxon>Bacillati</taxon>
        <taxon>Actinomycetota</taxon>
        <taxon>Actinomycetes</taxon>
        <taxon>Micrococcales</taxon>
        <taxon>Micrococcaceae</taxon>
        <taxon>Glutamicibacter</taxon>
    </lineage>
</organism>
<evidence type="ECO:0000313" key="2">
    <source>
        <dbReference type="EMBL" id="RBM01983.1"/>
    </source>
</evidence>
<reference evidence="2 3" key="1">
    <citation type="submission" date="2018-01" db="EMBL/GenBank/DDBJ databases">
        <title>Glutamicibacter soli strain NHPC-3 Whole genome sequence and assembly.</title>
        <authorList>
            <person name="Choudhury P."/>
            <person name="Gupta D."/>
            <person name="Sengupta K."/>
            <person name="Jawed A."/>
            <person name="Sultana N."/>
            <person name="Saha P."/>
        </authorList>
    </citation>
    <scope>NUCLEOTIDE SEQUENCE [LARGE SCALE GENOMIC DNA]</scope>
    <source>
        <strain evidence="2 3">NHPC-3</strain>
    </source>
</reference>
<dbReference type="GO" id="GO:0004177">
    <property type="term" value="F:aminopeptidase activity"/>
    <property type="evidence" value="ECO:0007669"/>
    <property type="project" value="TreeGrafter"/>
</dbReference>
<sequence>MEVTVPGVSIGHWSTEGTGCTVVLFDQGTVASVEVRGGAPASRELDVLGPLMTVQQVDAALLTGGSAFGLASADGVMRFLQEQGRGVQTPAGRVPIVPTLGLFDLAEGTARPDAESGYLAAAAAAAPESAGRVAVGALGAGTGARAGRWRREDSYPGGLVYAEQRLGELVVGALCAVNAFGDVLAPGEEPSLDSVPVFEALAAAARSGGAQPPRTNTTIGVVFTNAKLDKTGCHLIAQGAHDGLARALQPPHTRLDGDAFIAAATGRVDADVDTVRLLALSATARAIACAARKDA</sequence>
<comment type="similarity">
    <text evidence="1">Belongs to the peptidase S58 family.</text>
</comment>
<dbReference type="PANTHER" id="PTHR36512">
    <property type="entry name" value="D-AMINOPEPTIDASE"/>
    <property type="match status" value="1"/>
</dbReference>
<dbReference type="InterPro" id="IPR005321">
    <property type="entry name" value="Peptidase_S58_DmpA"/>
</dbReference>
<dbReference type="AlphaFoldDB" id="A0A365YIX1"/>
<dbReference type="EMBL" id="POAF01000003">
    <property type="protein sequence ID" value="RBM01983.1"/>
    <property type="molecule type" value="Genomic_DNA"/>
</dbReference>
<name>A0A365YIX1_9MICC</name>
<evidence type="ECO:0000256" key="1">
    <source>
        <dbReference type="ARBA" id="ARBA00007068"/>
    </source>
</evidence>
<protein>
    <submittedName>
        <fullName evidence="2">Peptidase S58 family protein</fullName>
    </submittedName>
</protein>
<dbReference type="SUPFAM" id="SSF56266">
    <property type="entry name" value="DmpA/ArgJ-like"/>
    <property type="match status" value="1"/>
</dbReference>
<accession>A0A365YIX1</accession>
<evidence type="ECO:0000313" key="3">
    <source>
        <dbReference type="Proteomes" id="UP000252167"/>
    </source>
</evidence>
<dbReference type="InterPro" id="IPR016117">
    <property type="entry name" value="ArgJ-like_dom_sf"/>
</dbReference>
<dbReference type="PANTHER" id="PTHR36512:SF3">
    <property type="entry name" value="BLR5678 PROTEIN"/>
    <property type="match status" value="1"/>
</dbReference>
<gene>
    <name evidence="2" type="ORF">C1H84_06850</name>
</gene>
<keyword evidence="3" id="KW-1185">Reference proteome</keyword>